<dbReference type="PANTHER" id="PTHR32182">
    <property type="entry name" value="DNA REPLICATION AND REPAIR PROTEIN RECF"/>
    <property type="match status" value="1"/>
</dbReference>
<dbReference type="GO" id="GO:0016887">
    <property type="term" value="F:ATP hydrolysis activity"/>
    <property type="evidence" value="ECO:0007669"/>
    <property type="project" value="InterPro"/>
</dbReference>
<dbReference type="AlphaFoldDB" id="A0A7C2BDE5"/>
<dbReference type="SUPFAM" id="SSF52540">
    <property type="entry name" value="P-loop containing nucleoside triphosphate hydrolases"/>
    <property type="match status" value="1"/>
</dbReference>
<protein>
    <submittedName>
        <fullName evidence="2">ABC transporter</fullName>
    </submittedName>
</protein>
<feature type="coiled-coil region" evidence="1">
    <location>
        <begin position="492"/>
        <end position="593"/>
    </location>
</feature>
<dbReference type="InterPro" id="IPR054787">
    <property type="entry name" value="TrlF_ATPase"/>
</dbReference>
<reference evidence="2" key="1">
    <citation type="journal article" date="2020" name="mSystems">
        <title>Genome- and Community-Level Interaction Insights into Carbon Utilization and Element Cycling Functions of Hydrothermarchaeota in Hydrothermal Sediment.</title>
        <authorList>
            <person name="Zhou Z."/>
            <person name="Liu Y."/>
            <person name="Xu W."/>
            <person name="Pan J."/>
            <person name="Luo Z.H."/>
            <person name="Li M."/>
        </authorList>
    </citation>
    <scope>NUCLEOTIDE SEQUENCE [LARGE SCALE GENOMIC DNA]</scope>
    <source>
        <strain evidence="2">SpSt-200</strain>
    </source>
</reference>
<name>A0A7C2BDE5_9PSED</name>
<evidence type="ECO:0000256" key="1">
    <source>
        <dbReference type="SAM" id="Coils"/>
    </source>
</evidence>
<dbReference type="InterPro" id="IPR027417">
    <property type="entry name" value="P-loop_NTPase"/>
</dbReference>
<sequence>MNEQHIGATWKKWDLHVHTPASIVHNYPGTNEQAWDSFLDDLERLPAEFKVIGINDYIFVDGYERVLKEKRNGRLSNIDLILPVVELRLDKFAGTVKKSEDGTYSKSDWNRINLHVIFDQLEPEIIRQQFLSSLVQCYHLIPDAEDLNGKWQAVITPESIMRLGEMVIKAAPEDQRIHYASPLQEGFNNLCVSLDSVLKALDRHDLKGRHLLAVGKAEWENMKWTDQSIAEKRNVINRVDLVFSASANPLAYTKARKKLAESNVTDKLLDCSDAHDLSTSENKDRVGQCFTWIKADATFQGLVHAVGEFEQRVFVGDMPPKPMLVSANRTKYIKSIKIVRKNDSTLSENWFDTDIPLNYDLVSIIGNKGSGKSALADVISLLGDSNNHTSFSFLNEGRFRDPKSKLAAQFVGTLRWHDGTETSKGLHENPNPSSVERVKYLPQSYLETLCNELAGGGSSTFDGELRKIIYTHVPEDQQIGFNSLDELLSFKISELEEEQKLLLTNLSKINHEIVALEERSTPSFKTTLELKLNERQRELRSLEAAKPLVVENPEESEEVKQEAVIKTKNLTDLEEQLNLISTEEQRARAIKTEASKGIAQMTRIYQALKNHQKSHDVFLQDLQEMLREAQSDLKAEELASLVIVTTPIENQGHQFRSIVNAQEKILTSQENEGLLNRRSKMESDILALKSQLGEKQRLYLAFREQLAAWQKAKSEIYGDRTKPNSIVWYEEQIHALQELPSQKDTLRSERTNLSKHIHAQIIKIVAEYRNLYEPVQNFVQSTADMGLALPLDFDVRVTEEGFQELFLNRINRQAKGSFSGVEESHLLIRNILKETDFSNVNSTTDFIGKIDELLHYDRRNENDSTTEVSVTDQLRKEYKDRPAELYDYIFGLGYLRPQYSLTYDNQEISQLSPGERGLLLLVFYLMVDKDNIPLIIDQPEENLDNQTIFKVLVHCIKSAKQQRQVIIVTHNPNLAVVCDAEQIIAATCDKAGKKFNYISGAVESPQIKKRVIEILEGTEPAFVNRKRKYGF</sequence>
<dbReference type="GO" id="GO:0006302">
    <property type="term" value="P:double-strand break repair"/>
    <property type="evidence" value="ECO:0007669"/>
    <property type="project" value="TreeGrafter"/>
</dbReference>
<dbReference type="EMBL" id="DSIN01000034">
    <property type="protein sequence ID" value="HEF28694.1"/>
    <property type="molecule type" value="Genomic_DNA"/>
</dbReference>
<proteinExistence type="predicted"/>
<organism evidence="2">
    <name type="scientific">Pseudomonas graminis</name>
    <dbReference type="NCBI Taxonomy" id="158627"/>
    <lineage>
        <taxon>Bacteria</taxon>
        <taxon>Pseudomonadati</taxon>
        <taxon>Pseudomonadota</taxon>
        <taxon>Gammaproteobacteria</taxon>
        <taxon>Pseudomonadales</taxon>
        <taxon>Pseudomonadaceae</taxon>
        <taxon>Pseudomonas</taxon>
    </lineage>
</organism>
<dbReference type="NCBIfam" id="NF045780">
    <property type="entry name" value="TrlF_fam_ATP"/>
    <property type="match status" value="1"/>
</dbReference>
<accession>A0A7C2BDE5</accession>
<dbReference type="PANTHER" id="PTHR32182:SF22">
    <property type="entry name" value="ATP-DEPENDENT ENDONUCLEASE, OLD FAMILY-RELATED"/>
    <property type="match status" value="1"/>
</dbReference>
<keyword evidence="1" id="KW-0175">Coiled coil</keyword>
<dbReference type="GO" id="GO:0000731">
    <property type="term" value="P:DNA synthesis involved in DNA repair"/>
    <property type="evidence" value="ECO:0007669"/>
    <property type="project" value="TreeGrafter"/>
</dbReference>
<evidence type="ECO:0000313" key="2">
    <source>
        <dbReference type="EMBL" id="HEF28694.1"/>
    </source>
</evidence>
<comment type="caution">
    <text evidence="2">The sequence shown here is derived from an EMBL/GenBank/DDBJ whole genome shotgun (WGS) entry which is preliminary data.</text>
</comment>
<dbReference type="GO" id="GO:0005524">
    <property type="term" value="F:ATP binding"/>
    <property type="evidence" value="ECO:0007669"/>
    <property type="project" value="InterPro"/>
</dbReference>
<dbReference type="Gene3D" id="3.40.50.300">
    <property type="entry name" value="P-loop containing nucleotide triphosphate hydrolases"/>
    <property type="match status" value="1"/>
</dbReference>
<gene>
    <name evidence="2" type="ORF">ENP23_23390</name>
</gene>